<name>A0A0B6ZU48_9EUPU</name>
<sequence>MCHCTLFLKDSLHIIVCMDGKVSTHWQMMTKKMLLPCRKLNGGQGSKPKLMCAEDGCIGQAQNTINENNTIE</sequence>
<protein>
    <submittedName>
        <fullName evidence="1">Uncharacterized protein</fullName>
    </submittedName>
</protein>
<dbReference type="AlphaFoldDB" id="A0A0B6ZU48"/>
<gene>
    <name evidence="1" type="primary">ORF78047</name>
</gene>
<reference evidence="1" key="1">
    <citation type="submission" date="2014-12" db="EMBL/GenBank/DDBJ databases">
        <title>Insight into the proteome of Arion vulgaris.</title>
        <authorList>
            <person name="Aradska J."/>
            <person name="Bulat T."/>
            <person name="Smidak R."/>
            <person name="Sarate P."/>
            <person name="Gangsoo J."/>
            <person name="Sialana F."/>
            <person name="Bilban M."/>
            <person name="Lubec G."/>
        </authorList>
    </citation>
    <scope>NUCLEOTIDE SEQUENCE</scope>
    <source>
        <tissue evidence="1">Skin</tissue>
    </source>
</reference>
<accession>A0A0B6ZU48</accession>
<dbReference type="EMBL" id="HACG01024496">
    <property type="protein sequence ID" value="CEK71361.1"/>
    <property type="molecule type" value="Transcribed_RNA"/>
</dbReference>
<proteinExistence type="predicted"/>
<organism evidence="1">
    <name type="scientific">Arion vulgaris</name>
    <dbReference type="NCBI Taxonomy" id="1028688"/>
    <lineage>
        <taxon>Eukaryota</taxon>
        <taxon>Metazoa</taxon>
        <taxon>Spiralia</taxon>
        <taxon>Lophotrochozoa</taxon>
        <taxon>Mollusca</taxon>
        <taxon>Gastropoda</taxon>
        <taxon>Heterobranchia</taxon>
        <taxon>Euthyneura</taxon>
        <taxon>Panpulmonata</taxon>
        <taxon>Eupulmonata</taxon>
        <taxon>Stylommatophora</taxon>
        <taxon>Helicina</taxon>
        <taxon>Arionoidea</taxon>
        <taxon>Arionidae</taxon>
        <taxon>Arion</taxon>
    </lineage>
</organism>
<evidence type="ECO:0000313" key="1">
    <source>
        <dbReference type="EMBL" id="CEK71361.1"/>
    </source>
</evidence>